<dbReference type="CDD" id="cd04301">
    <property type="entry name" value="NAT_SF"/>
    <property type="match status" value="1"/>
</dbReference>
<dbReference type="PANTHER" id="PTHR30244">
    <property type="entry name" value="TRANSAMINASE"/>
    <property type="match status" value="1"/>
</dbReference>
<evidence type="ECO:0000259" key="1">
    <source>
        <dbReference type="PROSITE" id="PS51186"/>
    </source>
</evidence>
<evidence type="ECO:0000313" key="3">
    <source>
        <dbReference type="Proteomes" id="UP000256970"/>
    </source>
</evidence>
<dbReference type="AlphaFoldDB" id="A0A383VJ53"/>
<dbReference type="InterPro" id="IPR015421">
    <property type="entry name" value="PyrdxlP-dep_Trfase_major"/>
</dbReference>
<dbReference type="PROSITE" id="PS51186">
    <property type="entry name" value="GNAT"/>
    <property type="match status" value="1"/>
</dbReference>
<dbReference type="GO" id="GO:0016747">
    <property type="term" value="F:acyltransferase activity, transferring groups other than amino-acyl groups"/>
    <property type="evidence" value="ECO:0007669"/>
    <property type="project" value="InterPro"/>
</dbReference>
<dbReference type="PANTHER" id="PTHR30244:SF34">
    <property type="entry name" value="DTDP-4-AMINO-4,6-DIDEOXYGALACTOSE TRANSAMINASE"/>
    <property type="match status" value="1"/>
</dbReference>
<dbReference type="NCBIfam" id="NF008687">
    <property type="entry name" value="PRK11706.1"/>
    <property type="match status" value="1"/>
</dbReference>
<dbReference type="Pfam" id="PF01041">
    <property type="entry name" value="DegT_DnrJ_EryC1"/>
    <property type="match status" value="1"/>
</dbReference>
<dbReference type="GO" id="GO:0000271">
    <property type="term" value="P:polysaccharide biosynthetic process"/>
    <property type="evidence" value="ECO:0007669"/>
    <property type="project" value="TreeGrafter"/>
</dbReference>
<feature type="domain" description="N-acetyltransferase" evidence="1">
    <location>
        <begin position="151"/>
        <end position="289"/>
    </location>
</feature>
<accession>A0A383VJ53</accession>
<evidence type="ECO:0000313" key="2">
    <source>
        <dbReference type="EMBL" id="SZX65241.1"/>
    </source>
</evidence>
<gene>
    <name evidence="2" type="ORF">BQ4739_LOCUS5686</name>
</gene>
<dbReference type="Gene3D" id="3.40.630.30">
    <property type="match status" value="1"/>
</dbReference>
<dbReference type="NCBIfam" id="TIGR02379">
    <property type="entry name" value="ECA_wecE"/>
    <property type="match status" value="1"/>
</dbReference>
<dbReference type="EMBL" id="FNXT01000579">
    <property type="protein sequence ID" value="SZX65241.1"/>
    <property type="molecule type" value="Genomic_DNA"/>
</dbReference>
<organism evidence="2 3">
    <name type="scientific">Tetradesmus obliquus</name>
    <name type="common">Green alga</name>
    <name type="synonym">Acutodesmus obliquus</name>
    <dbReference type="NCBI Taxonomy" id="3088"/>
    <lineage>
        <taxon>Eukaryota</taxon>
        <taxon>Viridiplantae</taxon>
        <taxon>Chlorophyta</taxon>
        <taxon>core chlorophytes</taxon>
        <taxon>Chlorophyceae</taxon>
        <taxon>CS clade</taxon>
        <taxon>Sphaeropleales</taxon>
        <taxon>Scenedesmaceae</taxon>
        <taxon>Tetradesmus</taxon>
    </lineage>
</organism>
<keyword evidence="3" id="KW-1185">Reference proteome</keyword>
<dbReference type="Pfam" id="PF00583">
    <property type="entry name" value="Acetyltransf_1"/>
    <property type="match status" value="1"/>
</dbReference>
<dbReference type="SUPFAM" id="SSF53383">
    <property type="entry name" value="PLP-dependent transferases"/>
    <property type="match status" value="1"/>
</dbReference>
<dbReference type="CDD" id="cd00616">
    <property type="entry name" value="AHBA_syn"/>
    <property type="match status" value="1"/>
</dbReference>
<dbReference type="Gene3D" id="3.40.640.10">
    <property type="entry name" value="Type I PLP-dependent aspartate aminotransferase-like (Major domain)"/>
    <property type="match status" value="1"/>
</dbReference>
<dbReference type="GO" id="GO:0019180">
    <property type="term" value="F:dTDP-4-amino-4,6-dideoxygalactose transaminase activity"/>
    <property type="evidence" value="ECO:0007669"/>
    <property type="project" value="TreeGrafter"/>
</dbReference>
<proteinExistence type="predicted"/>
<dbReference type="InterPro" id="IPR000182">
    <property type="entry name" value="GNAT_dom"/>
</dbReference>
<dbReference type="Proteomes" id="UP000256970">
    <property type="component" value="Unassembled WGS sequence"/>
</dbReference>
<dbReference type="GO" id="GO:0030170">
    <property type="term" value="F:pyridoxal phosphate binding"/>
    <property type="evidence" value="ECO:0007669"/>
    <property type="project" value="TreeGrafter"/>
</dbReference>
<dbReference type="InterPro" id="IPR016181">
    <property type="entry name" value="Acyl_CoA_acyltransferase"/>
</dbReference>
<protein>
    <recommendedName>
        <fullName evidence="1">N-acetyltransferase domain-containing protein</fullName>
    </recommendedName>
</protein>
<sequence length="676" mass="73207">MSTQRAVVEGNSADAVVVLQRRHGAKAAAEGGVADAAQPLWKQLDFDSKVFKFPVASISADVTLSDMQPVLEKCAANGMHLAYWAPNSIPTGDLPEWFTGFAAASNVLLRRSVSPSDIKPQPPASFSLASVPLGPPARALIELGFTAGQRSRFRADPSLTQPQFERLYTAWVENCTQRRVADEVLAAYEHSDGAAEQPLGFITIKLPQGSNTASIGLLAVSPACQRRGVGAALMQSAVAWAAAAGAQQLEVVTQADNAPALAFYAFSGFEQVSSTTTYHIWLEVQQRIRQNVPYFTGSELRNLSSAMEAEEIRSCGPFSTDCQRWMEQHMGTGTVLLTSAGTTALEQAALLCDFQPGDEVIMPSYTFVSTANAFVLRGATPVFVDVRGDTLNMDISTIVPALSERTRAIVVVHYAGVAVDMDPIMELARERGLLVVEDNAHGFLSTYKGRALGTIGHFGCLSFHYTKNIICGEGGALLVNDAAFRDRAHITWEKGTNRFDFINKKVDKYEWIDLGSSFVPSELVGAFLHSQLLEAEAINTRRRRVSKAYHQLLQPLEASGAMQLMPLDDGTGNGHIFWIMLPSKSARDGLAKALGAASVEVYGHYVPLHLSPGGQKWGRAVGDMQHTVEAGAQLLRLPLWPHMTCVHVHQVVKAVCQHMGADCPSLSQVLRLFTAC</sequence>
<name>A0A383VJ53_TETOB</name>
<dbReference type="InterPro" id="IPR015424">
    <property type="entry name" value="PyrdxlP-dep_Trfase"/>
</dbReference>
<dbReference type="InterPro" id="IPR012749">
    <property type="entry name" value="WecE-like"/>
</dbReference>
<dbReference type="InterPro" id="IPR000653">
    <property type="entry name" value="DegT/StrS_aminotransferase"/>
</dbReference>
<reference evidence="2 3" key="1">
    <citation type="submission" date="2016-10" db="EMBL/GenBank/DDBJ databases">
        <authorList>
            <person name="Cai Z."/>
        </authorList>
    </citation>
    <scope>NUCLEOTIDE SEQUENCE [LARGE SCALE GENOMIC DNA]</scope>
</reference>
<dbReference type="SUPFAM" id="SSF55729">
    <property type="entry name" value="Acyl-CoA N-acyltransferases (Nat)"/>
    <property type="match status" value="1"/>
</dbReference>
<dbReference type="STRING" id="3088.A0A383VJ53"/>